<reference evidence="3" key="3">
    <citation type="submission" date="2025-08" db="UniProtKB">
        <authorList>
            <consortium name="Ensembl"/>
        </authorList>
    </citation>
    <scope>IDENTIFICATION</scope>
    <source>
        <strain evidence="3">JP 163 A</strain>
    </source>
</reference>
<feature type="transmembrane region" description="Helical" evidence="2">
    <location>
        <begin position="98"/>
        <end position="119"/>
    </location>
</feature>
<reference evidence="4" key="2">
    <citation type="journal article" date="2013" name="Nat. Genet.">
        <title>The genome of the platyfish, Xiphophorus maculatus, provides insights into evolutionary adaptation and several complex traits.</title>
        <authorList>
            <person name="Schartl M."/>
            <person name="Walter R.B."/>
            <person name="Shen Y."/>
            <person name="Garcia T."/>
            <person name="Catchen J."/>
            <person name="Amores A."/>
            <person name="Braasch I."/>
            <person name="Chalopin D."/>
            <person name="Volff J.N."/>
            <person name="Lesch K.P."/>
            <person name="Bisazza A."/>
            <person name="Minx P."/>
            <person name="Hillier L."/>
            <person name="Wilson R.K."/>
            <person name="Fuerstenberg S."/>
            <person name="Boore J."/>
            <person name="Searle S."/>
            <person name="Postlethwait J.H."/>
            <person name="Warren W.C."/>
        </authorList>
    </citation>
    <scope>NUCLEOTIDE SEQUENCE [LARGE SCALE GENOMIC DNA]</scope>
    <source>
        <strain evidence="4">JP 163 A</strain>
    </source>
</reference>
<protein>
    <submittedName>
        <fullName evidence="3">Uncharacterized protein</fullName>
    </submittedName>
</protein>
<keyword evidence="4" id="KW-1185">Reference proteome</keyword>
<dbReference type="InParanoid" id="A0A3B5QV18"/>
<proteinExistence type="predicted"/>
<dbReference type="Ensembl" id="ENSXMAT00000021917.1">
    <property type="protein sequence ID" value="ENSXMAP00000034331.1"/>
    <property type="gene ID" value="ENSXMAG00000025225.1"/>
</dbReference>
<evidence type="ECO:0000256" key="2">
    <source>
        <dbReference type="SAM" id="Phobius"/>
    </source>
</evidence>
<evidence type="ECO:0000313" key="4">
    <source>
        <dbReference type="Proteomes" id="UP000002852"/>
    </source>
</evidence>
<evidence type="ECO:0000256" key="1">
    <source>
        <dbReference type="SAM" id="MobiDB-lite"/>
    </source>
</evidence>
<keyword evidence="2" id="KW-0812">Transmembrane</keyword>
<dbReference type="AlphaFoldDB" id="A0A3B5QV18"/>
<evidence type="ECO:0000313" key="3">
    <source>
        <dbReference type="Ensembl" id="ENSXMAP00000034331.1"/>
    </source>
</evidence>
<organism evidence="3 4">
    <name type="scientific">Xiphophorus maculatus</name>
    <name type="common">Southern platyfish</name>
    <name type="synonym">Platypoecilus maculatus</name>
    <dbReference type="NCBI Taxonomy" id="8083"/>
    <lineage>
        <taxon>Eukaryota</taxon>
        <taxon>Metazoa</taxon>
        <taxon>Chordata</taxon>
        <taxon>Craniata</taxon>
        <taxon>Vertebrata</taxon>
        <taxon>Euteleostomi</taxon>
        <taxon>Actinopterygii</taxon>
        <taxon>Neopterygii</taxon>
        <taxon>Teleostei</taxon>
        <taxon>Neoteleostei</taxon>
        <taxon>Acanthomorphata</taxon>
        <taxon>Ovalentaria</taxon>
        <taxon>Atherinomorphae</taxon>
        <taxon>Cyprinodontiformes</taxon>
        <taxon>Poeciliidae</taxon>
        <taxon>Poeciliinae</taxon>
        <taxon>Xiphophorus</taxon>
    </lineage>
</organism>
<keyword evidence="2" id="KW-0472">Membrane</keyword>
<name>A0A3B5QV18_XIPMA</name>
<keyword evidence="2" id="KW-1133">Transmembrane helix</keyword>
<accession>A0A3B5QV18</accession>
<dbReference type="Proteomes" id="UP000002852">
    <property type="component" value="Unassembled WGS sequence"/>
</dbReference>
<reference evidence="4" key="1">
    <citation type="submission" date="2012-01" db="EMBL/GenBank/DDBJ databases">
        <authorList>
            <person name="Walter R."/>
            <person name="Schartl M."/>
            <person name="Warren W."/>
        </authorList>
    </citation>
    <scope>NUCLEOTIDE SEQUENCE [LARGE SCALE GENOMIC DNA]</scope>
    <source>
        <strain evidence="4">JP 163 A</strain>
    </source>
</reference>
<sequence length="150" mass="16434">MISLITFHAFINQVKVTQKTKQNTKTSKIHHDIIINKNNMTLRNIYKKFNIFLMLSQIKTGDDKIGSSKCVGVEGLRTGGNSMGSSYSVFWYGKDRTLYLVLLAGGSSSASLFFVPIGLDFSGRKMGSSCLSSPDGNSTELQGAMSSWGF</sequence>
<feature type="region of interest" description="Disordered" evidence="1">
    <location>
        <begin position="130"/>
        <end position="150"/>
    </location>
</feature>
<reference evidence="3" key="4">
    <citation type="submission" date="2025-09" db="UniProtKB">
        <authorList>
            <consortium name="Ensembl"/>
        </authorList>
    </citation>
    <scope>IDENTIFICATION</scope>
    <source>
        <strain evidence="3">JP 163 A</strain>
    </source>
</reference>